<dbReference type="AlphaFoldDB" id="G0AJB6"/>
<evidence type="ECO:0000256" key="2">
    <source>
        <dbReference type="ARBA" id="ARBA00022475"/>
    </source>
</evidence>
<reference evidence="9 10" key="1">
    <citation type="journal article" date="2004" name="Environ. Microbiol.">
        <title>Phylogeny-function analysis of (meta)genomic libraries: screening for expression of ribosomal RNA genes by large-insert library fluorescent in situ hybridization (LIL-FISH).</title>
        <authorList>
            <person name="Leveau J.H."/>
            <person name="Gerards S."/>
            <person name="de Boer W."/>
            <person name="van Veen J.A."/>
        </authorList>
    </citation>
    <scope>NUCLEOTIDE SEQUENCE [LARGE SCALE GENOMIC DNA]</scope>
    <source>
        <strain evidence="9 10">Ter331</strain>
    </source>
</reference>
<keyword evidence="5 7" id="KW-0472">Membrane</keyword>
<feature type="transmembrane region" description="Helical" evidence="7">
    <location>
        <begin position="171"/>
        <end position="192"/>
    </location>
</feature>
<evidence type="ECO:0000256" key="5">
    <source>
        <dbReference type="ARBA" id="ARBA00023136"/>
    </source>
</evidence>
<comment type="similarity">
    <text evidence="6">Belongs to the exbB/tolQ family.</text>
</comment>
<accession>G0AJB6</accession>
<dbReference type="HOGENOM" id="CLU_053325_4_5_4"/>
<sequence length="222" mass="24227">MLMNPSSAFADIECDFTKEFLLFAIIQAAGWPIWLLLIASIIATALIIERLVYLRRPRILPPQLLQEVIRVYHNGKVNKEVLTNLETNSPLGRVLAAGLRNVDAPRELMKESIEEAGQATAHELERFLTTLGTIASLAPLMGLFGTVVGMIEIFGATNGAGADPAQLGHGISVALYNTGFGLAIAMPALIFYRHFRALVDGFVVDMEQQAVKFVDTVHGARK</sequence>
<feature type="transmembrane region" description="Helical" evidence="7">
    <location>
        <begin position="20"/>
        <end position="48"/>
    </location>
</feature>
<dbReference type="Pfam" id="PF01618">
    <property type="entry name" value="MotA_ExbB"/>
    <property type="match status" value="1"/>
</dbReference>
<reference evidence="9 10" key="5">
    <citation type="journal article" date="2011" name="ISME J.">
        <title>Dual transcriptional profiling of a bacterial/fungal confrontation: Collimonas fungivorans versus Aspergillus niger.</title>
        <authorList>
            <person name="Mela F."/>
            <person name="Fritsche K."/>
            <person name="de Boer W."/>
            <person name="van Veen J.A."/>
            <person name="de Graaff L.H."/>
            <person name="van den Berg M."/>
            <person name="Leveau J.H."/>
        </authorList>
    </citation>
    <scope>NUCLEOTIDE SEQUENCE [LARGE SCALE GENOMIC DNA]</scope>
    <source>
        <strain evidence="9 10">Ter331</strain>
    </source>
</reference>
<dbReference type="InterPro" id="IPR002898">
    <property type="entry name" value="MotA_ExbB_proton_chnl"/>
</dbReference>
<dbReference type="GO" id="GO:0017038">
    <property type="term" value="P:protein import"/>
    <property type="evidence" value="ECO:0007669"/>
    <property type="project" value="TreeGrafter"/>
</dbReference>
<evidence type="ECO:0000259" key="8">
    <source>
        <dbReference type="Pfam" id="PF01618"/>
    </source>
</evidence>
<organism evidence="9 10">
    <name type="scientific">Collimonas fungivorans (strain Ter331)</name>
    <dbReference type="NCBI Taxonomy" id="1005048"/>
    <lineage>
        <taxon>Bacteria</taxon>
        <taxon>Pseudomonadati</taxon>
        <taxon>Pseudomonadota</taxon>
        <taxon>Betaproteobacteria</taxon>
        <taxon>Burkholderiales</taxon>
        <taxon>Oxalobacteraceae</taxon>
        <taxon>Collimonas</taxon>
    </lineage>
</organism>
<comment type="subcellular location">
    <subcellularLocation>
        <location evidence="1">Cell membrane</location>
        <topology evidence="1">Multi-pass membrane protein</topology>
    </subcellularLocation>
    <subcellularLocation>
        <location evidence="6">Membrane</location>
        <topology evidence="6">Multi-pass membrane protein</topology>
    </subcellularLocation>
</comment>
<evidence type="ECO:0000256" key="4">
    <source>
        <dbReference type="ARBA" id="ARBA00022989"/>
    </source>
</evidence>
<dbReference type="InterPro" id="IPR050790">
    <property type="entry name" value="ExbB/TolQ_transport"/>
</dbReference>
<evidence type="ECO:0000256" key="1">
    <source>
        <dbReference type="ARBA" id="ARBA00004651"/>
    </source>
</evidence>
<dbReference type="eggNOG" id="COG0811">
    <property type="taxonomic scope" value="Bacteria"/>
</dbReference>
<reference evidence="9 10" key="3">
    <citation type="journal article" date="2008" name="FEMS Microbiol. Ecol.">
        <title>Identification and characterization of genes underlying chitinolysis in Collimonas fungivorans Ter331.</title>
        <authorList>
            <person name="Fritsche K."/>
            <person name="de Boer W."/>
            <person name="Gerards S."/>
            <person name="van den Berg M."/>
            <person name="van Veen J.A."/>
            <person name="Leveau J.H."/>
        </authorList>
    </citation>
    <scope>NUCLEOTIDE SEQUENCE [LARGE SCALE GENOMIC DNA]</scope>
    <source>
        <strain evidence="9 10">Ter331</strain>
    </source>
</reference>
<protein>
    <submittedName>
        <fullName evidence="9">Biopolymer transport exbB-like protein</fullName>
    </submittedName>
</protein>
<keyword evidence="10" id="KW-1185">Reference proteome</keyword>
<dbReference type="PANTHER" id="PTHR30625">
    <property type="entry name" value="PROTEIN TOLQ"/>
    <property type="match status" value="1"/>
</dbReference>
<dbReference type="PANTHER" id="PTHR30625:SF11">
    <property type="entry name" value="MOTA_TOLQ_EXBB PROTON CHANNEL DOMAIN-CONTAINING PROTEIN"/>
    <property type="match status" value="1"/>
</dbReference>
<dbReference type="KEGG" id="cfu:CFU_1218"/>
<keyword evidence="4 7" id="KW-1133">Transmembrane helix</keyword>
<reference evidence="9 10" key="4">
    <citation type="journal article" date="2010" name="Environ. Microbiol.">
        <title>The bacterial genus Collimonas: mycophagy, weathering and other adaptive solutions to life in oligotrophic soil environments.</title>
        <authorList>
            <person name="Leveau J.H."/>
            <person name="Uroz S."/>
            <person name="de Boer W."/>
        </authorList>
    </citation>
    <scope>NUCLEOTIDE SEQUENCE [LARGE SCALE GENOMIC DNA]</scope>
    <source>
        <strain evidence="9 10">Ter331</strain>
    </source>
</reference>
<reference evidence="10" key="6">
    <citation type="submission" date="2011-05" db="EMBL/GenBank/DDBJ databases">
        <title>Complete sequence of Collimonas fungivorans Ter331.</title>
        <authorList>
            <person name="Leveau J.H."/>
        </authorList>
    </citation>
    <scope>NUCLEOTIDE SEQUENCE [LARGE SCALE GENOMIC DNA]</scope>
    <source>
        <strain evidence="10">Ter331</strain>
    </source>
</reference>
<keyword evidence="3 7" id="KW-0812">Transmembrane</keyword>
<keyword evidence="2" id="KW-1003">Cell membrane</keyword>
<feature type="domain" description="MotA/TolQ/ExbB proton channel" evidence="8">
    <location>
        <begin position="87"/>
        <end position="207"/>
    </location>
</feature>
<feature type="transmembrane region" description="Helical" evidence="7">
    <location>
        <begin position="127"/>
        <end position="151"/>
    </location>
</feature>
<proteinExistence type="inferred from homology"/>
<gene>
    <name evidence="9" type="ordered locus">CFU_1218</name>
</gene>
<keyword evidence="6" id="KW-0813">Transport</keyword>
<dbReference type="EMBL" id="CP002745">
    <property type="protein sequence ID" value="AEK61050.1"/>
    <property type="molecule type" value="Genomic_DNA"/>
</dbReference>
<dbReference type="Proteomes" id="UP000008392">
    <property type="component" value="Chromosome"/>
</dbReference>
<evidence type="ECO:0000313" key="9">
    <source>
        <dbReference type="EMBL" id="AEK61050.1"/>
    </source>
</evidence>
<dbReference type="GO" id="GO:0005886">
    <property type="term" value="C:plasma membrane"/>
    <property type="evidence" value="ECO:0007669"/>
    <property type="project" value="UniProtKB-SubCell"/>
</dbReference>
<dbReference type="STRING" id="1005048.CFU_1218"/>
<evidence type="ECO:0000313" key="10">
    <source>
        <dbReference type="Proteomes" id="UP000008392"/>
    </source>
</evidence>
<evidence type="ECO:0000256" key="7">
    <source>
        <dbReference type="SAM" id="Phobius"/>
    </source>
</evidence>
<evidence type="ECO:0000256" key="3">
    <source>
        <dbReference type="ARBA" id="ARBA00022692"/>
    </source>
</evidence>
<reference evidence="9 10" key="2">
    <citation type="journal article" date="2006" name="J. Microbiol. Methods">
        <title>Genomic flank-sequencing of plasposon insertion sites for rapid identification of functional genes.</title>
        <authorList>
            <person name="Leveau J.H."/>
            <person name="Gerards S."/>
            <person name="Fritsche K."/>
            <person name="Zondag G."/>
            <person name="van Veen J.A."/>
        </authorList>
    </citation>
    <scope>NUCLEOTIDE SEQUENCE [LARGE SCALE GENOMIC DNA]</scope>
    <source>
        <strain evidence="9 10">Ter331</strain>
    </source>
</reference>
<name>G0AJB6_COLFT</name>
<keyword evidence="6" id="KW-0653">Protein transport</keyword>
<evidence type="ECO:0000256" key="6">
    <source>
        <dbReference type="RuleBase" id="RU004057"/>
    </source>
</evidence>